<dbReference type="GO" id="GO:0009311">
    <property type="term" value="P:oligosaccharide metabolic process"/>
    <property type="evidence" value="ECO:0007669"/>
    <property type="project" value="InterPro"/>
</dbReference>
<evidence type="ECO:0000256" key="3">
    <source>
        <dbReference type="ARBA" id="ARBA00023295"/>
    </source>
</evidence>
<dbReference type="Proteomes" id="UP000289794">
    <property type="component" value="Chromosome"/>
</dbReference>
<organism evidence="5 6">
    <name type="scientific">Blautia producta</name>
    <dbReference type="NCBI Taxonomy" id="33035"/>
    <lineage>
        <taxon>Bacteria</taxon>
        <taxon>Bacillati</taxon>
        <taxon>Bacillota</taxon>
        <taxon>Clostridia</taxon>
        <taxon>Lachnospirales</taxon>
        <taxon>Lachnospiraceae</taxon>
        <taxon>Blautia</taxon>
    </lineage>
</organism>
<evidence type="ECO:0000313" key="5">
    <source>
        <dbReference type="EMBL" id="QBE95804.1"/>
    </source>
</evidence>
<dbReference type="RefSeq" id="WP_130180231.1">
    <property type="nucleotide sequence ID" value="NZ_CP035945.1"/>
</dbReference>
<feature type="domain" description="Mannosylglycerate hydrolase MGH1-like glycoside hydrolase" evidence="4">
    <location>
        <begin position="251"/>
        <end position="555"/>
    </location>
</feature>
<proteinExistence type="inferred from homology"/>
<keyword evidence="2 5" id="KW-0378">Hydrolase</keyword>
<dbReference type="KEGG" id="bpro:PMF13cell1_01328"/>
<sequence>MKLNLMEVPFSTRGSYLAVSYLEGKFQGKEVETGLYLRTVHGSAKSSFLARITPVHEKKALQYTYEAKPQNIRIHTEYGEAGFAFADDKTMVFNGDVNLELDFMSEGTMFTFAQPWKSGDRDFYLVNCFNGNSRYMLRAGEGTITLDQKWSVSTAEYCRLLLGAGTGEKYTVTLEENFEDWMDRGLDYDYEEVVNNSLHQFMEFYRSMPTVPAEYEEAALVAAYVDWASIVSPCGVLQRESMFMSKNWMCNVWSWDHCFNAMALAYNNPKEAWDQFMVMFDFQKESGNIPDSVNDAVVINNYCKPPIHGWTLKKLMKIMDLSKEQLLEAYEKLSRWTNWWLNCRDENGDGLCEYTHGNDSGWDNATAFSQLPPVTLPDLNAFLVLQMDVLADVAEKLGYMSDVDMWKTRSERMMQRMLDVLFRDDRPAALAGFDMKQVETDSLILYLPIILGDKLPEKIRRNMTESIKSEKFNTQYGLATESIKSSAYEADGYWRGPIWAPSTMIILDGMRECGENEFVQEITHKFCRMVQKSGCAENFDALTGCGLRDRAYTWTASVMLVMAHEYLN</sequence>
<evidence type="ECO:0000256" key="1">
    <source>
        <dbReference type="ARBA" id="ARBA00010833"/>
    </source>
</evidence>
<dbReference type="EC" id="3.2.1.-" evidence="5"/>
<dbReference type="GO" id="GO:0004573">
    <property type="term" value="F:Glc3Man9GlcNAc2 oligosaccharide glucosidase activity"/>
    <property type="evidence" value="ECO:0007669"/>
    <property type="project" value="InterPro"/>
</dbReference>
<evidence type="ECO:0000313" key="6">
    <source>
        <dbReference type="Proteomes" id="UP000289794"/>
    </source>
</evidence>
<reference evidence="5 6" key="1">
    <citation type="submission" date="2019-01" db="EMBL/GenBank/DDBJ databases">
        <title>PMF-metabolizing Aryl O-demethylase.</title>
        <authorList>
            <person name="Kim M."/>
        </authorList>
    </citation>
    <scope>NUCLEOTIDE SEQUENCE [LARGE SCALE GENOMIC DNA]</scope>
    <source>
        <strain evidence="5 6">PMF1</strain>
    </source>
</reference>
<gene>
    <name evidence="5" type="primary">ygjK</name>
    <name evidence="5" type="ORF">PMF13cell1_01328</name>
</gene>
<dbReference type="InterPro" id="IPR054491">
    <property type="entry name" value="MGH1-like_GH"/>
</dbReference>
<protein>
    <submittedName>
        <fullName evidence="5">Glucosidase YgjK</fullName>
        <ecNumber evidence="5">3.2.1.-</ecNumber>
    </submittedName>
</protein>
<dbReference type="SUPFAM" id="SSF48208">
    <property type="entry name" value="Six-hairpin glycosidases"/>
    <property type="match status" value="1"/>
</dbReference>
<accession>A0A4P6LTZ4</accession>
<keyword evidence="3 5" id="KW-0326">Glycosidase</keyword>
<evidence type="ECO:0000256" key="2">
    <source>
        <dbReference type="ARBA" id="ARBA00022801"/>
    </source>
</evidence>
<dbReference type="AlphaFoldDB" id="A0A4P6LTZ4"/>
<name>A0A4P6LTZ4_9FIRM</name>
<dbReference type="InterPro" id="IPR008928">
    <property type="entry name" value="6-hairpin_glycosidase_sf"/>
</dbReference>
<dbReference type="InterPro" id="IPR012341">
    <property type="entry name" value="6hp_glycosidase-like_sf"/>
</dbReference>
<dbReference type="Gene3D" id="1.50.10.10">
    <property type="match status" value="1"/>
</dbReference>
<dbReference type="InterPro" id="IPR004888">
    <property type="entry name" value="Glycoside_hydrolase_63"/>
</dbReference>
<dbReference type="PANTHER" id="PTHR10412:SF11">
    <property type="entry name" value="MANNOSYL-OLIGOSACCHARIDE GLUCOSIDASE"/>
    <property type="match status" value="1"/>
</dbReference>
<evidence type="ECO:0000259" key="4">
    <source>
        <dbReference type="Pfam" id="PF22422"/>
    </source>
</evidence>
<dbReference type="Pfam" id="PF22422">
    <property type="entry name" value="MGH1-like_GH"/>
    <property type="match status" value="1"/>
</dbReference>
<dbReference type="GO" id="GO:0006487">
    <property type="term" value="P:protein N-linked glycosylation"/>
    <property type="evidence" value="ECO:0007669"/>
    <property type="project" value="TreeGrafter"/>
</dbReference>
<dbReference type="EMBL" id="CP035945">
    <property type="protein sequence ID" value="QBE95804.1"/>
    <property type="molecule type" value="Genomic_DNA"/>
</dbReference>
<dbReference type="PANTHER" id="PTHR10412">
    <property type="entry name" value="MANNOSYL-OLIGOSACCHARIDE GLUCOSIDASE"/>
    <property type="match status" value="1"/>
</dbReference>
<comment type="similarity">
    <text evidence="1">Belongs to the glycosyl hydrolase 63 family.</text>
</comment>